<dbReference type="AlphaFoldDB" id="A0A0E3LNK8"/>
<feature type="coiled-coil region" evidence="1">
    <location>
        <begin position="155"/>
        <end position="182"/>
    </location>
</feature>
<evidence type="ECO:0000256" key="1">
    <source>
        <dbReference type="SAM" id="Coils"/>
    </source>
</evidence>
<dbReference type="Proteomes" id="UP000033033">
    <property type="component" value="Chromosome"/>
</dbReference>
<dbReference type="PATRIC" id="fig|1434108.4.peg.2479"/>
<feature type="region of interest" description="Disordered" evidence="2">
    <location>
        <begin position="214"/>
        <end position="250"/>
    </location>
</feature>
<dbReference type="EMBL" id="CP009528">
    <property type="protein sequence ID" value="AKB54946.1"/>
    <property type="molecule type" value="Genomic_DNA"/>
</dbReference>
<organism evidence="3 4">
    <name type="scientific">Methanosarcina barkeri MS</name>
    <dbReference type="NCBI Taxonomy" id="1434108"/>
    <lineage>
        <taxon>Archaea</taxon>
        <taxon>Methanobacteriati</taxon>
        <taxon>Methanobacteriota</taxon>
        <taxon>Stenosarchaea group</taxon>
        <taxon>Methanomicrobia</taxon>
        <taxon>Methanosarcinales</taxon>
        <taxon>Methanosarcinaceae</taxon>
        <taxon>Methanosarcina</taxon>
    </lineage>
</organism>
<keyword evidence="4" id="KW-1185">Reference proteome</keyword>
<name>A0A0E3LNK8_METBA</name>
<evidence type="ECO:0000256" key="2">
    <source>
        <dbReference type="SAM" id="MobiDB-lite"/>
    </source>
</evidence>
<accession>A0A0E3LNK8</accession>
<keyword evidence="1" id="KW-0175">Coiled coil</keyword>
<dbReference type="GeneID" id="24845208"/>
<dbReference type="RefSeq" id="WP_048117166.1">
    <property type="nucleotide sequence ID" value="NZ_CP009528.1"/>
</dbReference>
<gene>
    <name evidence="3" type="ORF">MSBRM_1948</name>
</gene>
<sequence>MFSLNEQKAIELGESGERAIREQNEYDALQYAEYLRELGHELLEGNLEKDLKRVIISLRNIGNRAVQKKMDNVASTALNELKYLSDIALDKNFSNAMWSFSKAAQEIGKGAVQVEMLEPAKLALDTLKMIGMGAVEKKMEVVTLWTTMSLEEMAYLANKQQLEDFTKEAKEAREEIIEYSEASGFVTKEQIEKYPQLIAQTVSQFSELRNLQPAGYETKPNEEFTEEEFFEEEVEGEEQEPETEAAKKEK</sequence>
<evidence type="ECO:0000313" key="4">
    <source>
        <dbReference type="Proteomes" id="UP000033033"/>
    </source>
</evidence>
<dbReference type="HOGENOM" id="CLU_1052155_0_0_2"/>
<protein>
    <submittedName>
        <fullName evidence="3">Uncharacterized protein</fullName>
    </submittedName>
</protein>
<evidence type="ECO:0000313" key="3">
    <source>
        <dbReference type="EMBL" id="AKB54946.1"/>
    </source>
</evidence>
<dbReference type="KEGG" id="mby:MSBRM_1948"/>
<feature type="compositionally biased region" description="Acidic residues" evidence="2">
    <location>
        <begin position="223"/>
        <end position="243"/>
    </location>
</feature>
<reference evidence="3 4" key="1">
    <citation type="submission" date="2014-07" db="EMBL/GenBank/DDBJ databases">
        <title>Methanogenic archaea and the global carbon cycle.</title>
        <authorList>
            <person name="Henriksen J.R."/>
            <person name="Luke J."/>
            <person name="Reinhart S."/>
            <person name="Benedict M.N."/>
            <person name="Youngblut N.D."/>
            <person name="Metcalf M.E."/>
            <person name="Whitaker R.J."/>
            <person name="Metcalf W.W."/>
        </authorList>
    </citation>
    <scope>NUCLEOTIDE SEQUENCE [LARGE SCALE GENOMIC DNA]</scope>
    <source>
        <strain evidence="3 4">MS</strain>
    </source>
</reference>
<proteinExistence type="predicted"/>